<dbReference type="SMART" id="SM00255">
    <property type="entry name" value="TIR"/>
    <property type="match status" value="1"/>
</dbReference>
<dbReference type="InterPro" id="IPR000157">
    <property type="entry name" value="TIR_dom"/>
</dbReference>
<sequence>MGKACEAAFATQVLTSLVPSPSPISEGPPSSPSSTRPGHHLFRRIEVEKSAYPELWQVKVVPTERNATITVCSTVSRFGISEALPTLRKEGRVVVTQSSSTTALFRRFKQILKSAAEKVKSIIGIHGQRRPRKYDIFISYKRDDTLHPVSHLKGALERRGMRTVVDYTLDRGEEIWPAIEEAIKQSNIAVVVVSQNYHCSPWCLDELEKILECRKKGGLIVLPIFWGIDAKELREQCSPFVENIGQGEEGFKQEKPCLVRRWKKALRALGMINGFTFSARY</sequence>
<keyword evidence="1" id="KW-0520">NAD</keyword>
<reference evidence="4 5" key="1">
    <citation type="submission" date="2024-11" db="EMBL/GenBank/DDBJ databases">
        <title>Chromosome-level genome assembly of Eucalyptus globulus Labill. provides insights into its genome evolution.</title>
        <authorList>
            <person name="Li X."/>
        </authorList>
    </citation>
    <scope>NUCLEOTIDE SEQUENCE [LARGE SCALE GENOMIC DNA]</scope>
    <source>
        <strain evidence="4">CL2024</strain>
        <tissue evidence="4">Fresh tender leaves</tissue>
    </source>
</reference>
<feature type="region of interest" description="Disordered" evidence="2">
    <location>
        <begin position="19"/>
        <end position="38"/>
    </location>
</feature>
<evidence type="ECO:0000313" key="5">
    <source>
        <dbReference type="Proteomes" id="UP001634007"/>
    </source>
</evidence>
<name>A0ABD3JVN6_EUCGL</name>
<accession>A0ABD3JVN6</accession>
<feature type="domain" description="TIR" evidence="3">
    <location>
        <begin position="132"/>
        <end position="281"/>
    </location>
</feature>
<evidence type="ECO:0000313" key="4">
    <source>
        <dbReference type="EMBL" id="KAL3730344.1"/>
    </source>
</evidence>
<dbReference type="PANTHER" id="PTHR32009">
    <property type="entry name" value="TMV RESISTANCE PROTEIN N-LIKE"/>
    <property type="match status" value="1"/>
</dbReference>
<dbReference type="PROSITE" id="PS50104">
    <property type="entry name" value="TIR"/>
    <property type="match status" value="1"/>
</dbReference>
<evidence type="ECO:0000259" key="3">
    <source>
        <dbReference type="PROSITE" id="PS50104"/>
    </source>
</evidence>
<evidence type="ECO:0000256" key="2">
    <source>
        <dbReference type="SAM" id="MobiDB-lite"/>
    </source>
</evidence>
<proteinExistence type="predicted"/>
<keyword evidence="5" id="KW-1185">Reference proteome</keyword>
<dbReference type="Gene3D" id="3.40.50.10140">
    <property type="entry name" value="Toll/interleukin-1 receptor homology (TIR) domain"/>
    <property type="match status" value="1"/>
</dbReference>
<organism evidence="4 5">
    <name type="scientific">Eucalyptus globulus</name>
    <name type="common">Tasmanian blue gum</name>
    <dbReference type="NCBI Taxonomy" id="34317"/>
    <lineage>
        <taxon>Eukaryota</taxon>
        <taxon>Viridiplantae</taxon>
        <taxon>Streptophyta</taxon>
        <taxon>Embryophyta</taxon>
        <taxon>Tracheophyta</taxon>
        <taxon>Spermatophyta</taxon>
        <taxon>Magnoliopsida</taxon>
        <taxon>eudicotyledons</taxon>
        <taxon>Gunneridae</taxon>
        <taxon>Pentapetalae</taxon>
        <taxon>rosids</taxon>
        <taxon>malvids</taxon>
        <taxon>Myrtales</taxon>
        <taxon>Myrtaceae</taxon>
        <taxon>Myrtoideae</taxon>
        <taxon>Eucalypteae</taxon>
        <taxon>Eucalyptus</taxon>
    </lineage>
</organism>
<comment type="caution">
    <text evidence="4">The sequence shown here is derived from an EMBL/GenBank/DDBJ whole genome shotgun (WGS) entry which is preliminary data.</text>
</comment>
<evidence type="ECO:0000256" key="1">
    <source>
        <dbReference type="ARBA" id="ARBA00023027"/>
    </source>
</evidence>
<dbReference type="SUPFAM" id="SSF52200">
    <property type="entry name" value="Toll/Interleukin receptor TIR domain"/>
    <property type="match status" value="1"/>
</dbReference>
<dbReference type="EMBL" id="JBJKBG010000007">
    <property type="protein sequence ID" value="KAL3730344.1"/>
    <property type="molecule type" value="Genomic_DNA"/>
</dbReference>
<feature type="compositionally biased region" description="Low complexity" evidence="2">
    <location>
        <begin position="23"/>
        <end position="36"/>
    </location>
</feature>
<dbReference type="AlphaFoldDB" id="A0ABD3JVN6"/>
<gene>
    <name evidence="4" type="ORF">ACJRO7_027365</name>
</gene>
<dbReference type="Pfam" id="PF01582">
    <property type="entry name" value="TIR"/>
    <property type="match status" value="1"/>
</dbReference>
<dbReference type="Proteomes" id="UP001634007">
    <property type="component" value="Unassembled WGS sequence"/>
</dbReference>
<protein>
    <recommendedName>
        <fullName evidence="3">TIR domain-containing protein</fullName>
    </recommendedName>
</protein>
<dbReference type="InterPro" id="IPR035897">
    <property type="entry name" value="Toll_tir_struct_dom_sf"/>
</dbReference>
<dbReference type="PANTHER" id="PTHR32009:SF160">
    <property type="entry name" value="DISEASE RESISTANCE PROTEIN (TIR-NBS-LRR CLASS)"/>
    <property type="match status" value="1"/>
</dbReference>